<evidence type="ECO:0000313" key="2">
    <source>
        <dbReference type="Proteomes" id="UP000644507"/>
    </source>
</evidence>
<evidence type="ECO:0000313" key="1">
    <source>
        <dbReference type="EMBL" id="GHC58592.1"/>
    </source>
</evidence>
<proteinExistence type="predicted"/>
<dbReference type="Proteomes" id="UP000644507">
    <property type="component" value="Unassembled WGS sequence"/>
</dbReference>
<keyword evidence="2" id="KW-1185">Reference proteome</keyword>
<reference evidence="1" key="1">
    <citation type="journal article" date="2014" name="Int. J. Syst. Evol. Microbiol.">
        <title>Complete genome sequence of Corynebacterium casei LMG S-19264T (=DSM 44701T), isolated from a smear-ripened cheese.</title>
        <authorList>
            <consortium name="US DOE Joint Genome Institute (JGI-PGF)"/>
            <person name="Walter F."/>
            <person name="Albersmeier A."/>
            <person name="Kalinowski J."/>
            <person name="Ruckert C."/>
        </authorList>
    </citation>
    <scope>NUCLEOTIDE SEQUENCE</scope>
    <source>
        <strain evidence="1">KCTC 12988</strain>
    </source>
</reference>
<gene>
    <name evidence="1" type="ORF">GCM10007100_27020</name>
</gene>
<accession>A0A918TVK6</accession>
<name>A0A918TVK6_9BACT</name>
<sequence length="89" mass="9645">MATLVEIKKTKQVAIFLGTGYGMYQSKSESGFSVRTNSGQSHQIALSDFNGEVMWIDAKEIRVLSIDGESPASILHQAKNPPALPPTHS</sequence>
<comment type="caution">
    <text evidence="1">The sequence shown here is derived from an EMBL/GenBank/DDBJ whole genome shotgun (WGS) entry which is preliminary data.</text>
</comment>
<organism evidence="1 2">
    <name type="scientific">Roseibacillus persicicus</name>
    <dbReference type="NCBI Taxonomy" id="454148"/>
    <lineage>
        <taxon>Bacteria</taxon>
        <taxon>Pseudomonadati</taxon>
        <taxon>Verrucomicrobiota</taxon>
        <taxon>Verrucomicrobiia</taxon>
        <taxon>Verrucomicrobiales</taxon>
        <taxon>Verrucomicrobiaceae</taxon>
        <taxon>Roseibacillus</taxon>
    </lineage>
</organism>
<dbReference type="RefSeq" id="WP_189570781.1">
    <property type="nucleotide sequence ID" value="NZ_BMXI01000011.1"/>
</dbReference>
<dbReference type="EMBL" id="BMXI01000011">
    <property type="protein sequence ID" value="GHC58592.1"/>
    <property type="molecule type" value="Genomic_DNA"/>
</dbReference>
<protein>
    <submittedName>
        <fullName evidence="1">Uncharacterized protein</fullName>
    </submittedName>
</protein>
<reference evidence="1" key="2">
    <citation type="submission" date="2020-09" db="EMBL/GenBank/DDBJ databases">
        <authorList>
            <person name="Sun Q."/>
            <person name="Kim S."/>
        </authorList>
    </citation>
    <scope>NUCLEOTIDE SEQUENCE</scope>
    <source>
        <strain evidence="1">KCTC 12988</strain>
    </source>
</reference>
<dbReference type="AlphaFoldDB" id="A0A918TVK6"/>